<dbReference type="AlphaFoldDB" id="A0A0H4P6K7"/>
<keyword evidence="1" id="KW-0732">Signal</keyword>
<evidence type="ECO:0000256" key="1">
    <source>
        <dbReference type="SAM" id="SignalP"/>
    </source>
</evidence>
<name>A0A0H4P6K7_9BACT</name>
<dbReference type="PATRIC" id="fig|320787.5.peg.338"/>
<evidence type="ECO:0000259" key="2">
    <source>
        <dbReference type="Pfam" id="PF16130"/>
    </source>
</evidence>
<organism evidence="3 4">
    <name type="scientific">Cyclobacterium amurskyense</name>
    <dbReference type="NCBI Taxonomy" id="320787"/>
    <lineage>
        <taxon>Bacteria</taxon>
        <taxon>Pseudomonadati</taxon>
        <taxon>Bacteroidota</taxon>
        <taxon>Cytophagia</taxon>
        <taxon>Cytophagales</taxon>
        <taxon>Cyclobacteriaceae</taxon>
        <taxon>Cyclobacterium</taxon>
    </lineage>
</organism>
<feature type="domain" description="DUF4842" evidence="2">
    <location>
        <begin position="468"/>
        <end position="651"/>
    </location>
</feature>
<accession>A0A0H4P6K7</accession>
<evidence type="ECO:0000313" key="4">
    <source>
        <dbReference type="Proteomes" id="UP000036520"/>
    </source>
</evidence>
<keyword evidence="4" id="KW-1185">Reference proteome</keyword>
<evidence type="ECO:0000313" key="3">
    <source>
        <dbReference type="EMBL" id="AKP49784.1"/>
    </source>
</evidence>
<dbReference type="InterPro" id="IPR032295">
    <property type="entry name" value="DUF4842"/>
</dbReference>
<dbReference type="STRING" id="320787.CA2015_0304"/>
<dbReference type="InterPro" id="IPR031025">
    <property type="entry name" value="LruC_dom"/>
</dbReference>
<dbReference type="InterPro" id="IPR015943">
    <property type="entry name" value="WD40/YVTN_repeat-like_dom_sf"/>
</dbReference>
<dbReference type="Gene3D" id="2.130.10.10">
    <property type="entry name" value="YVTN repeat-like/Quinoprotein amine dehydrogenase"/>
    <property type="match status" value="1"/>
</dbReference>
<feature type="chain" id="PRO_5005207842" description="DUF4842 domain-containing protein" evidence="1">
    <location>
        <begin position="20"/>
        <end position="664"/>
    </location>
</feature>
<reference evidence="3 4" key="1">
    <citation type="submission" date="2015-07" db="EMBL/GenBank/DDBJ databases">
        <authorList>
            <person name="Kim K.M."/>
        </authorList>
    </citation>
    <scope>NUCLEOTIDE SEQUENCE [LARGE SCALE GENOMIC DNA]</scope>
    <source>
        <strain evidence="3 4">KCTC 12363</strain>
    </source>
</reference>
<proteinExistence type="predicted"/>
<protein>
    <recommendedName>
        <fullName evidence="2">DUF4842 domain-containing protein</fullName>
    </recommendedName>
</protein>
<feature type="signal peptide" evidence="1">
    <location>
        <begin position="1"/>
        <end position="19"/>
    </location>
</feature>
<dbReference type="KEGG" id="camu:CA2015_0304"/>
<dbReference type="RefSeq" id="WP_048640286.1">
    <property type="nucleotide sequence ID" value="NZ_CP012040.1"/>
</dbReference>
<gene>
    <name evidence="3" type="ORF">CA2015_0304</name>
</gene>
<dbReference type="Pfam" id="PF16130">
    <property type="entry name" value="DUF4842"/>
    <property type="match status" value="1"/>
</dbReference>
<dbReference type="EMBL" id="CP012040">
    <property type="protein sequence ID" value="AKP49784.1"/>
    <property type="molecule type" value="Genomic_DNA"/>
</dbReference>
<sequence length="664" mass="73460">MRKSINNLFKFSFVLLLLAGCNLFSPEKITKIDEEDQVLSIPSGFDFSTYQDVTINISDNATYAKYDVYAYSDELYDAGTETYENEFGETVTETIYKSDVLEKLIFSGVPSNGVLKQTINLPNFYNKVYIRRNKHLSFSSSIEDIIDQEVNYTFSESGANERSLAGQTVTDYLYSVNGEGQLFQIDPLTGELTDLSNMPMGSFTCAIDQESKMLYSIGRSKPYPLMKYSIVEDSWETVANLGIGGPRLGYNPNDGLLYFSNNGAKLYTFDPSTGERVSVKDILGLHNTTGGDLDFAEDGTLFLCTFSGLYRLDLNDDGDYQSTRISADNLPFTPTSMTFDSNQELWLAEASANADLIVMDTETGGWEYKYGSRANNNTAFGRKINDLTTFRVYSDNVDETDSDGDGILDQDDAFPDDAEAAFESFTPSKYGKGTIAFEDLWPSTGDYDFNDAVLSYQAIAVLNADNLAVRLDFVCNIKANGAGYTNGIGFEIEGLDPSQIESVSGPVLTHGFINVSSNGTEAGQDNAVIILADDVDNILNETTISIRFVDPISTSDLGVAPFNPFIIVNKQREKEIHLPYRHITSLGDQSVAFTGDNKDTDGNFISENGFPWAISIIHDFKVPKEKVDITSAYNFFSSWAESGGSNNVDWYKDNPGNRNDDLLE</sequence>
<dbReference type="Proteomes" id="UP000036520">
    <property type="component" value="Chromosome"/>
</dbReference>
<dbReference type="SUPFAM" id="SSF63829">
    <property type="entry name" value="Calcium-dependent phosphotriesterase"/>
    <property type="match status" value="1"/>
</dbReference>
<dbReference type="OrthoDB" id="1204817at2"/>
<dbReference type="NCBIfam" id="TIGR04456">
    <property type="entry name" value="LruC_dom"/>
    <property type="match status" value="1"/>
</dbReference>
<dbReference type="PROSITE" id="PS51257">
    <property type="entry name" value="PROKAR_LIPOPROTEIN"/>
    <property type="match status" value="1"/>
</dbReference>